<dbReference type="Gene3D" id="3.40.47.10">
    <property type="match status" value="1"/>
</dbReference>
<feature type="domain" description="Malonyl-CoA:ACP transacylase (MAT)" evidence="4">
    <location>
        <begin position="369"/>
        <end position="703"/>
    </location>
</feature>
<keyword evidence="2" id="KW-0597">Phosphoprotein</keyword>
<dbReference type="SMART" id="SM00827">
    <property type="entry name" value="PKS_AT"/>
    <property type="match status" value="1"/>
</dbReference>
<protein>
    <submittedName>
        <fullName evidence="5">FabD/lysophospholipase-like protein</fullName>
    </submittedName>
</protein>
<dbReference type="Proteomes" id="UP000076871">
    <property type="component" value="Unassembled WGS sequence"/>
</dbReference>
<dbReference type="SUPFAM" id="SSF52151">
    <property type="entry name" value="FabD/lysophospholipase-like"/>
    <property type="match status" value="1"/>
</dbReference>
<dbReference type="STRING" id="1314785.A0A165CNU6"/>
<dbReference type="GeneID" id="63831654"/>
<dbReference type="InterPro" id="IPR016039">
    <property type="entry name" value="Thiolase-like"/>
</dbReference>
<dbReference type="RefSeq" id="XP_040760887.1">
    <property type="nucleotide sequence ID" value="XM_040914627.1"/>
</dbReference>
<dbReference type="InterPro" id="IPR020841">
    <property type="entry name" value="PKS_Beta-ketoAc_synthase_dom"/>
</dbReference>
<gene>
    <name evidence="5" type="ORF">LAESUDRAFT_814812</name>
</gene>
<dbReference type="InterPro" id="IPR014043">
    <property type="entry name" value="Acyl_transferase_dom"/>
</dbReference>
<proteinExistence type="predicted"/>
<dbReference type="EMBL" id="KV427646">
    <property type="protein sequence ID" value="KZT03147.1"/>
    <property type="molecule type" value="Genomic_DNA"/>
</dbReference>
<evidence type="ECO:0000259" key="3">
    <source>
        <dbReference type="SMART" id="SM00825"/>
    </source>
</evidence>
<keyword evidence="1" id="KW-0596">Phosphopantetheine</keyword>
<dbReference type="OrthoDB" id="329835at2759"/>
<dbReference type="Pfam" id="PF00109">
    <property type="entry name" value="ketoacyl-synt"/>
    <property type="match status" value="1"/>
</dbReference>
<evidence type="ECO:0000256" key="1">
    <source>
        <dbReference type="ARBA" id="ARBA00022450"/>
    </source>
</evidence>
<dbReference type="AlphaFoldDB" id="A0A165CNU6"/>
<organism evidence="5 6">
    <name type="scientific">Laetiporus sulphureus 93-53</name>
    <dbReference type="NCBI Taxonomy" id="1314785"/>
    <lineage>
        <taxon>Eukaryota</taxon>
        <taxon>Fungi</taxon>
        <taxon>Dikarya</taxon>
        <taxon>Basidiomycota</taxon>
        <taxon>Agaricomycotina</taxon>
        <taxon>Agaricomycetes</taxon>
        <taxon>Polyporales</taxon>
        <taxon>Laetiporus</taxon>
    </lineage>
</organism>
<evidence type="ECO:0000313" key="5">
    <source>
        <dbReference type="EMBL" id="KZT03147.1"/>
    </source>
</evidence>
<dbReference type="Gene3D" id="3.40.366.10">
    <property type="entry name" value="Malonyl-Coenzyme A Acyl Carrier Protein, domain 2"/>
    <property type="match status" value="1"/>
</dbReference>
<accession>A0A165CNU6</accession>
<reference evidence="5 6" key="1">
    <citation type="journal article" date="2016" name="Mol. Biol. Evol.">
        <title>Comparative Genomics of Early-Diverging Mushroom-Forming Fungi Provides Insights into the Origins of Lignocellulose Decay Capabilities.</title>
        <authorList>
            <person name="Nagy L.G."/>
            <person name="Riley R."/>
            <person name="Tritt A."/>
            <person name="Adam C."/>
            <person name="Daum C."/>
            <person name="Floudas D."/>
            <person name="Sun H."/>
            <person name="Yadav J.S."/>
            <person name="Pangilinan J."/>
            <person name="Larsson K.H."/>
            <person name="Matsuura K."/>
            <person name="Barry K."/>
            <person name="Labutti K."/>
            <person name="Kuo R."/>
            <person name="Ohm R.A."/>
            <person name="Bhattacharya S.S."/>
            <person name="Shirouzu T."/>
            <person name="Yoshinaga Y."/>
            <person name="Martin F.M."/>
            <person name="Grigoriev I.V."/>
            <person name="Hibbett D.S."/>
        </authorList>
    </citation>
    <scope>NUCLEOTIDE SEQUENCE [LARGE SCALE GENOMIC DNA]</scope>
    <source>
        <strain evidence="5 6">93-53</strain>
    </source>
</reference>
<name>A0A165CNU6_9APHY</name>
<dbReference type="SMART" id="SM00825">
    <property type="entry name" value="PKS_KS"/>
    <property type="match status" value="1"/>
</dbReference>
<evidence type="ECO:0000313" key="6">
    <source>
        <dbReference type="Proteomes" id="UP000076871"/>
    </source>
</evidence>
<dbReference type="InterPro" id="IPR016035">
    <property type="entry name" value="Acyl_Trfase/lysoPLipase"/>
</dbReference>
<dbReference type="GO" id="GO:0004312">
    <property type="term" value="F:fatty acid synthase activity"/>
    <property type="evidence" value="ECO:0007669"/>
    <property type="project" value="TreeGrafter"/>
</dbReference>
<dbReference type="InParanoid" id="A0A165CNU6"/>
<dbReference type="SUPFAM" id="SSF53901">
    <property type="entry name" value="Thiolase-like"/>
    <property type="match status" value="1"/>
</dbReference>
<sequence>MPAKLPSYSNPDSNAVAILGISISAPANDAHGLDAETCYEFRKSVSINTVPSVCCNVVAHHDITPAKAHTKTRFPRGLYNQDLQELGVTPMEYPHVPVMEVILLTRIFGALEHSGVEYRGTRTGVYVECIRGNMILEMDITQAGACCTTGVWLSNAVNHIKCALDLLGPSFTLDTAFSPRQSATQLAVEAIADGQCSQAVVASIASTLSSIDEVNGSVHGNAVSAVVLKRHDLAVKDRDNIYATYTGISLTSFESIAGPLTTPSPKAFGTGIRHPIEHERRPEHPDIHILKDGPFLFAIGALSLKAVNTSERFHKDRCAEHTALTLSARLGNRARQMPWRTYAVADCLQSAAFPDPVAVEKRPNPLVFCFSGQGPHHWQQGRDFMATYSVFRESIHACDKAYFAYTGNSFLQETGLFVADPPTSSPLAESSTWPAAIISVSMTFFQIAMFDLLTSLGIKPDAIVGPSIGVTAAMYASGAMPREMVIEIAISRGRALAMVDNMGGAMFAVSGCNVDRIRGYADTVASLNKLRKEESSKLYVAAPLSPTDTVFSGSEVLVNLLTKYIDTYVDGVIARKLPVTTGVHSPFVDACEDAYRSELSRIFSRYAGPFIPSIPDMSMVTAEFQSCGYTVDYLWDNLQQPMLFLPAIIGLLNKCGERTTFIEVSPHPVHSLWIKKAGAFDSLATATRPPSARHLIPGAKRHRETEAFLQTIGQLLLYGVNSINFSVLNGCPSEPLDGPFHPFGKIFDSCHGLEGLVPSSC</sequence>
<dbReference type="InterPro" id="IPR001227">
    <property type="entry name" value="Ac_transferase_dom_sf"/>
</dbReference>
<evidence type="ECO:0000256" key="2">
    <source>
        <dbReference type="ARBA" id="ARBA00022553"/>
    </source>
</evidence>
<keyword evidence="6" id="KW-1185">Reference proteome</keyword>
<dbReference type="PANTHER" id="PTHR43775:SF37">
    <property type="entry name" value="SI:DKEY-61P9.11"/>
    <property type="match status" value="1"/>
</dbReference>
<dbReference type="InterPro" id="IPR014030">
    <property type="entry name" value="Ketoacyl_synth_N"/>
</dbReference>
<feature type="domain" description="Ketosynthase family 3 (KS3)" evidence="3">
    <location>
        <begin position="16"/>
        <end position="340"/>
    </location>
</feature>
<dbReference type="InterPro" id="IPR050091">
    <property type="entry name" value="PKS_NRPS_Biosynth_Enz"/>
</dbReference>
<evidence type="ECO:0000259" key="4">
    <source>
        <dbReference type="SMART" id="SM00827"/>
    </source>
</evidence>
<dbReference type="PANTHER" id="PTHR43775">
    <property type="entry name" value="FATTY ACID SYNTHASE"/>
    <property type="match status" value="1"/>
</dbReference>
<dbReference type="GO" id="GO:0006633">
    <property type="term" value="P:fatty acid biosynthetic process"/>
    <property type="evidence" value="ECO:0007669"/>
    <property type="project" value="TreeGrafter"/>
</dbReference>
<dbReference type="Pfam" id="PF00698">
    <property type="entry name" value="Acyl_transf_1"/>
    <property type="match status" value="1"/>
</dbReference>